<dbReference type="GO" id="GO:0005829">
    <property type="term" value="C:cytosol"/>
    <property type="evidence" value="ECO:0007669"/>
    <property type="project" value="TreeGrafter"/>
</dbReference>
<keyword evidence="3" id="KW-0804">Transcription</keyword>
<dbReference type="PROSITE" id="PS00519">
    <property type="entry name" value="HTH_ASNC_1"/>
    <property type="match status" value="1"/>
</dbReference>
<protein>
    <submittedName>
        <fullName evidence="5">Transcriptional regulator, AsnC family</fullName>
    </submittedName>
</protein>
<dbReference type="InterPro" id="IPR000485">
    <property type="entry name" value="AsnC-type_HTH_dom"/>
</dbReference>
<accession>A0A1I7C416</accession>
<dbReference type="PANTHER" id="PTHR30154">
    <property type="entry name" value="LEUCINE-RESPONSIVE REGULATORY PROTEIN"/>
    <property type="match status" value="1"/>
</dbReference>
<dbReference type="InterPro" id="IPR019887">
    <property type="entry name" value="Tscrpt_reg_AsnC/Lrp_C"/>
</dbReference>
<dbReference type="Gene3D" id="3.30.70.920">
    <property type="match status" value="1"/>
</dbReference>
<dbReference type="SUPFAM" id="SSF46785">
    <property type="entry name" value="Winged helix' DNA-binding domain"/>
    <property type="match status" value="1"/>
</dbReference>
<dbReference type="InterPro" id="IPR019885">
    <property type="entry name" value="Tscrpt_reg_HTH_AsnC-type_CS"/>
</dbReference>
<dbReference type="SUPFAM" id="SSF54909">
    <property type="entry name" value="Dimeric alpha+beta barrel"/>
    <property type="match status" value="1"/>
</dbReference>
<evidence type="ECO:0000259" key="4">
    <source>
        <dbReference type="PROSITE" id="PS50956"/>
    </source>
</evidence>
<evidence type="ECO:0000256" key="3">
    <source>
        <dbReference type="ARBA" id="ARBA00023163"/>
    </source>
</evidence>
<dbReference type="GO" id="GO:0006355">
    <property type="term" value="P:regulation of DNA-templated transcription"/>
    <property type="evidence" value="ECO:0007669"/>
    <property type="project" value="UniProtKB-ARBA"/>
</dbReference>
<dbReference type="Gene3D" id="1.10.10.10">
    <property type="entry name" value="Winged helix-like DNA-binding domain superfamily/Winged helix DNA-binding domain"/>
    <property type="match status" value="1"/>
</dbReference>
<dbReference type="InterPro" id="IPR019888">
    <property type="entry name" value="Tscrpt_reg_AsnC-like"/>
</dbReference>
<gene>
    <name evidence="5" type="ORF">SAMN05216236_11442</name>
</gene>
<proteinExistence type="predicted"/>
<dbReference type="PROSITE" id="PS50956">
    <property type="entry name" value="HTH_ASNC_2"/>
    <property type="match status" value="1"/>
</dbReference>
<dbReference type="InterPro" id="IPR011991">
    <property type="entry name" value="ArsR-like_HTH"/>
</dbReference>
<dbReference type="Proteomes" id="UP000182466">
    <property type="component" value="Unassembled WGS sequence"/>
</dbReference>
<dbReference type="InterPro" id="IPR036390">
    <property type="entry name" value="WH_DNA-bd_sf"/>
</dbReference>
<organism evidence="5 6">
    <name type="scientific">Sedimentitalea nanhaiensis</name>
    <dbReference type="NCBI Taxonomy" id="999627"/>
    <lineage>
        <taxon>Bacteria</taxon>
        <taxon>Pseudomonadati</taxon>
        <taxon>Pseudomonadota</taxon>
        <taxon>Alphaproteobacteria</taxon>
        <taxon>Rhodobacterales</taxon>
        <taxon>Paracoccaceae</taxon>
        <taxon>Sedimentitalea</taxon>
    </lineage>
</organism>
<dbReference type="SMART" id="SM00344">
    <property type="entry name" value="HTH_ASNC"/>
    <property type="match status" value="1"/>
</dbReference>
<dbReference type="AlphaFoldDB" id="A0A1I7C416"/>
<dbReference type="eggNOG" id="COG1522">
    <property type="taxonomic scope" value="Bacteria"/>
</dbReference>
<dbReference type="EMBL" id="FPAW01000014">
    <property type="protein sequence ID" value="SFT94197.1"/>
    <property type="molecule type" value="Genomic_DNA"/>
</dbReference>
<dbReference type="Pfam" id="PF01037">
    <property type="entry name" value="AsnC_trans_reg"/>
    <property type="match status" value="1"/>
</dbReference>
<dbReference type="InterPro" id="IPR036388">
    <property type="entry name" value="WH-like_DNA-bd_sf"/>
</dbReference>
<keyword evidence="2" id="KW-0238">DNA-binding</keyword>
<dbReference type="InterPro" id="IPR011008">
    <property type="entry name" value="Dimeric_a/b-barrel"/>
</dbReference>
<dbReference type="GO" id="GO:0043565">
    <property type="term" value="F:sequence-specific DNA binding"/>
    <property type="evidence" value="ECO:0007669"/>
    <property type="project" value="InterPro"/>
</dbReference>
<dbReference type="GO" id="GO:0043200">
    <property type="term" value="P:response to amino acid"/>
    <property type="evidence" value="ECO:0007669"/>
    <property type="project" value="TreeGrafter"/>
</dbReference>
<dbReference type="STRING" id="999627.SAMN05216236_11442"/>
<reference evidence="5 6" key="1">
    <citation type="submission" date="2016-10" db="EMBL/GenBank/DDBJ databases">
        <authorList>
            <person name="de Groot N.N."/>
        </authorList>
    </citation>
    <scope>NUCLEOTIDE SEQUENCE [LARGE SCALE GENOMIC DNA]</scope>
    <source>
        <strain evidence="5 6">CGMCC 1.10959</strain>
    </source>
</reference>
<name>A0A1I7C416_9RHOB</name>
<dbReference type="PRINTS" id="PR00033">
    <property type="entry name" value="HTHASNC"/>
</dbReference>
<evidence type="ECO:0000256" key="2">
    <source>
        <dbReference type="ARBA" id="ARBA00023125"/>
    </source>
</evidence>
<keyword evidence="6" id="KW-1185">Reference proteome</keyword>
<evidence type="ECO:0000313" key="5">
    <source>
        <dbReference type="EMBL" id="SFT94197.1"/>
    </source>
</evidence>
<keyword evidence="1" id="KW-0805">Transcription regulation</keyword>
<sequence length="179" mass="20448">MLFQKAFSCYYVRALYKVWHIMLKKHKLDATDRKILRALQHNGRMSNLDLATAVNLSPSPCLRRLRMLESSGAITGYSVDVDAKAYGLPVTVMVRISLEKHTDDVVGRFEAHMRDIPEVLECFVMTGLSDYLLRVVVSDLEDYERFVRVRLHPIGGISSIDTSFVYGVVKRTHVFPQVD</sequence>
<dbReference type="CDD" id="cd00090">
    <property type="entry name" value="HTH_ARSR"/>
    <property type="match status" value="1"/>
</dbReference>
<evidence type="ECO:0000313" key="6">
    <source>
        <dbReference type="Proteomes" id="UP000182466"/>
    </source>
</evidence>
<dbReference type="Pfam" id="PF13412">
    <property type="entry name" value="HTH_24"/>
    <property type="match status" value="1"/>
</dbReference>
<evidence type="ECO:0000256" key="1">
    <source>
        <dbReference type="ARBA" id="ARBA00023015"/>
    </source>
</evidence>
<feature type="domain" description="HTH asnC-type" evidence="4">
    <location>
        <begin position="28"/>
        <end position="89"/>
    </location>
</feature>
<dbReference type="PANTHER" id="PTHR30154:SF34">
    <property type="entry name" value="TRANSCRIPTIONAL REGULATOR AZLB"/>
    <property type="match status" value="1"/>
</dbReference>